<accession>A0A2Z5E1D3</accession>
<dbReference type="GeneID" id="80528089"/>
<dbReference type="RefSeq" id="YP_010790680.1">
    <property type="nucleotide sequence ID" value="NC_075452.1"/>
</dbReference>
<feature type="region of interest" description="Disordered" evidence="1">
    <location>
        <begin position="63"/>
        <end position="85"/>
    </location>
</feature>
<dbReference type="Proteomes" id="UP000319520">
    <property type="component" value="Segment"/>
</dbReference>
<evidence type="ECO:0000313" key="4">
    <source>
        <dbReference type="Proteomes" id="UP000319520"/>
    </source>
</evidence>
<name>A0A2Z5E1D3_9ADEN</name>
<proteinExistence type="predicted"/>
<feature type="transmembrane region" description="Helical" evidence="2">
    <location>
        <begin position="21"/>
        <end position="37"/>
    </location>
</feature>
<dbReference type="EMBL" id="MH580295">
    <property type="protein sequence ID" value="AXB73042.1"/>
    <property type="molecule type" value="Genomic_DNA"/>
</dbReference>
<sequence>MPRLSSSVENQLRLRRELRRLVVRTATILVVVLLLARRDAPPRTLRLLTRRLRRDLAVVPRPKRVRRVSAPRRRPTPRIPCRGMRRGLMAPQPRLSLGEIKMDITEVWHCSVPAAAQWRSLFADTG</sequence>
<organism evidence="3 4">
    <name type="scientific">Psittacine adenovirus 1</name>
    <dbReference type="NCBI Taxonomy" id="318592"/>
    <lineage>
        <taxon>Viruses</taxon>
        <taxon>Varidnaviria</taxon>
        <taxon>Bamfordvirae</taxon>
        <taxon>Preplasmiviricota</taxon>
        <taxon>Polisuviricotina</taxon>
        <taxon>Pharingeaviricetes</taxon>
        <taxon>Rowavirales</taxon>
        <taxon>Adenoviridae</taxon>
        <taxon>Aviadenovirus</taxon>
        <taxon>Aviadenovirus senegalense</taxon>
        <taxon>Psittacine aviadenovirus C</taxon>
    </lineage>
</organism>
<protein>
    <submittedName>
        <fullName evidence="3">Uncharacterized protein</fullName>
    </submittedName>
</protein>
<keyword evidence="2" id="KW-0812">Transmembrane</keyword>
<dbReference type="KEGG" id="vg:80528089"/>
<evidence type="ECO:0000313" key="3">
    <source>
        <dbReference type="EMBL" id="AXB73042.1"/>
    </source>
</evidence>
<keyword evidence="4" id="KW-1185">Reference proteome</keyword>
<keyword evidence="2" id="KW-0472">Membrane</keyword>
<evidence type="ECO:0000256" key="1">
    <source>
        <dbReference type="SAM" id="MobiDB-lite"/>
    </source>
</evidence>
<feature type="compositionally biased region" description="Basic residues" evidence="1">
    <location>
        <begin position="63"/>
        <end position="76"/>
    </location>
</feature>
<evidence type="ECO:0000256" key="2">
    <source>
        <dbReference type="SAM" id="Phobius"/>
    </source>
</evidence>
<reference evidence="3 4" key="1">
    <citation type="submission" date="2018-07" db="EMBL/GenBank/DDBJ databases">
        <title>Complete genome sequence of a Psittacine Adenovirus-1 identified from a Poicephalus senegalus in Italy.</title>
        <authorList>
            <person name="Milani A."/>
            <person name="Zamperin G."/>
            <person name="Fusaro A."/>
            <person name="Monne I."/>
        </authorList>
    </citation>
    <scope>NUCLEOTIDE SEQUENCE [LARGE SCALE GENOMIC DNA]</scope>
    <source>
        <strain evidence="3">18VIR149_ITA_2018</strain>
    </source>
</reference>
<keyword evidence="2" id="KW-1133">Transmembrane helix</keyword>